<dbReference type="InParanoid" id="D8SHX0"/>
<sequence length="189" mass="20861">MVNKERKKERGSRKMKLFMWVMIVAIAFLLVHSSSPPKRPPSMLFYFHSTVLNETHPDANTAQVVAAPRSNLTVLGYGTMVVFDDPLTMDYSPDSTPVGRAQGFYVYDQLTKESVSAIFVFTALFNQEDGFNGTLNFVGADPVLSPYRDISVVGGTGDSELARGIARLSTQSISGVTFVLKVVVTLFYF</sequence>
<evidence type="ECO:0000256" key="1">
    <source>
        <dbReference type="ARBA" id="ARBA00010746"/>
    </source>
</evidence>
<dbReference type="InterPro" id="IPR004265">
    <property type="entry name" value="Dirigent"/>
</dbReference>
<accession>D8SHX0</accession>
<comment type="similarity">
    <text evidence="1 4">Belongs to the plant dirigent protein family.</text>
</comment>
<organism evidence="6">
    <name type="scientific">Selaginella moellendorffii</name>
    <name type="common">Spikemoss</name>
    <dbReference type="NCBI Taxonomy" id="88036"/>
    <lineage>
        <taxon>Eukaryota</taxon>
        <taxon>Viridiplantae</taxon>
        <taxon>Streptophyta</taxon>
        <taxon>Embryophyta</taxon>
        <taxon>Tracheophyta</taxon>
        <taxon>Lycopodiopsida</taxon>
        <taxon>Selaginellales</taxon>
        <taxon>Selaginellaceae</taxon>
        <taxon>Selaginella</taxon>
    </lineage>
</organism>
<dbReference type="GO" id="GO:0009699">
    <property type="term" value="P:phenylpropanoid biosynthetic process"/>
    <property type="evidence" value="ECO:0007669"/>
    <property type="project" value="UniProtKB-ARBA"/>
</dbReference>
<evidence type="ECO:0000256" key="4">
    <source>
        <dbReference type="RuleBase" id="RU363099"/>
    </source>
</evidence>
<evidence type="ECO:0000256" key="2">
    <source>
        <dbReference type="ARBA" id="ARBA00011738"/>
    </source>
</evidence>
<reference evidence="5 6" key="1">
    <citation type="journal article" date="2011" name="Science">
        <title>The Selaginella genome identifies genetic changes associated with the evolution of vascular plants.</title>
        <authorList>
            <person name="Banks J.A."/>
            <person name="Nishiyama T."/>
            <person name="Hasebe M."/>
            <person name="Bowman J.L."/>
            <person name="Gribskov M."/>
            <person name="dePamphilis C."/>
            <person name="Albert V.A."/>
            <person name="Aono N."/>
            <person name="Aoyama T."/>
            <person name="Ambrose B.A."/>
            <person name="Ashton N.W."/>
            <person name="Axtell M.J."/>
            <person name="Barker E."/>
            <person name="Barker M.S."/>
            <person name="Bennetzen J.L."/>
            <person name="Bonawitz N.D."/>
            <person name="Chapple C."/>
            <person name="Cheng C."/>
            <person name="Correa L.G."/>
            <person name="Dacre M."/>
            <person name="DeBarry J."/>
            <person name="Dreyer I."/>
            <person name="Elias M."/>
            <person name="Engstrom E.M."/>
            <person name="Estelle M."/>
            <person name="Feng L."/>
            <person name="Finet C."/>
            <person name="Floyd S.K."/>
            <person name="Frommer W.B."/>
            <person name="Fujita T."/>
            <person name="Gramzow L."/>
            <person name="Gutensohn M."/>
            <person name="Harholt J."/>
            <person name="Hattori M."/>
            <person name="Heyl A."/>
            <person name="Hirai T."/>
            <person name="Hiwatashi Y."/>
            <person name="Ishikawa M."/>
            <person name="Iwata M."/>
            <person name="Karol K.G."/>
            <person name="Koehler B."/>
            <person name="Kolukisaoglu U."/>
            <person name="Kubo M."/>
            <person name="Kurata T."/>
            <person name="Lalonde S."/>
            <person name="Li K."/>
            <person name="Li Y."/>
            <person name="Litt A."/>
            <person name="Lyons E."/>
            <person name="Manning G."/>
            <person name="Maruyama T."/>
            <person name="Michael T.P."/>
            <person name="Mikami K."/>
            <person name="Miyazaki S."/>
            <person name="Morinaga S."/>
            <person name="Murata T."/>
            <person name="Mueller-Roeber B."/>
            <person name="Nelson D.R."/>
            <person name="Obara M."/>
            <person name="Oguri Y."/>
            <person name="Olmstead R.G."/>
            <person name="Onodera N."/>
            <person name="Petersen B.L."/>
            <person name="Pils B."/>
            <person name="Prigge M."/>
            <person name="Rensing S.A."/>
            <person name="Riano-Pachon D.M."/>
            <person name="Roberts A.W."/>
            <person name="Sato Y."/>
            <person name="Scheller H.V."/>
            <person name="Schulz B."/>
            <person name="Schulz C."/>
            <person name="Shakirov E.V."/>
            <person name="Shibagaki N."/>
            <person name="Shinohara N."/>
            <person name="Shippen D.E."/>
            <person name="Soerensen I."/>
            <person name="Sotooka R."/>
            <person name="Sugimoto N."/>
            <person name="Sugita M."/>
            <person name="Sumikawa N."/>
            <person name="Tanurdzic M."/>
            <person name="Theissen G."/>
            <person name="Ulvskov P."/>
            <person name="Wakazuki S."/>
            <person name="Weng J.K."/>
            <person name="Willats W.W."/>
            <person name="Wipf D."/>
            <person name="Wolf P.G."/>
            <person name="Yang L."/>
            <person name="Zimmer A.D."/>
            <person name="Zhu Q."/>
            <person name="Mitros T."/>
            <person name="Hellsten U."/>
            <person name="Loque D."/>
            <person name="Otillar R."/>
            <person name="Salamov A."/>
            <person name="Schmutz J."/>
            <person name="Shapiro H."/>
            <person name="Lindquist E."/>
            <person name="Lucas S."/>
            <person name="Rokhsar D."/>
            <person name="Grigoriev I.V."/>
        </authorList>
    </citation>
    <scope>NUCLEOTIDE SEQUENCE [LARGE SCALE GENOMIC DNA]</scope>
</reference>
<dbReference type="AlphaFoldDB" id="D8SHX0"/>
<dbReference type="OrthoDB" id="674745at2759"/>
<comment type="subcellular location">
    <subcellularLocation>
        <location evidence="4">Secreted</location>
        <location evidence="4">Extracellular space</location>
        <location evidence="4">Apoplast</location>
    </subcellularLocation>
</comment>
<keyword evidence="4" id="KW-0052">Apoplast</keyword>
<evidence type="ECO:0000313" key="6">
    <source>
        <dbReference type="Proteomes" id="UP000001514"/>
    </source>
</evidence>
<comment type="function">
    <text evidence="4">Dirigent proteins impart stereoselectivity on the phenoxy radical-coupling reaction, yielding optically active lignans from two molecules of coniferyl alcohol in the biosynthesis of lignans, flavonolignans, and alkaloids and thus plays a central role in plant secondary metabolism.</text>
</comment>
<dbReference type="EMBL" id="GL377620">
    <property type="protein sequence ID" value="EFJ16067.1"/>
    <property type="molecule type" value="Genomic_DNA"/>
</dbReference>
<protein>
    <recommendedName>
        <fullName evidence="4">Dirigent protein</fullName>
    </recommendedName>
</protein>
<dbReference type="InterPro" id="IPR044859">
    <property type="entry name" value="Allene_oxi_cyc_Dirigent"/>
</dbReference>
<dbReference type="PANTHER" id="PTHR46442">
    <property type="entry name" value="DIRIGENT PROTEIN"/>
    <property type="match status" value="1"/>
</dbReference>
<proteinExistence type="inferred from homology"/>
<comment type="subunit">
    <text evidence="2 4">Homodimer.</text>
</comment>
<dbReference type="Pfam" id="PF03018">
    <property type="entry name" value="Dirigent"/>
    <property type="match status" value="1"/>
</dbReference>
<keyword evidence="3 4" id="KW-0964">Secreted</keyword>
<dbReference type="Gene3D" id="2.40.480.10">
    <property type="entry name" value="Allene oxide cyclase-like"/>
    <property type="match status" value="1"/>
</dbReference>
<dbReference type="Gramene" id="EFJ16067">
    <property type="protein sequence ID" value="EFJ16067"/>
    <property type="gene ID" value="SELMODRAFT_117307"/>
</dbReference>
<evidence type="ECO:0000313" key="5">
    <source>
        <dbReference type="EMBL" id="EFJ16067.1"/>
    </source>
</evidence>
<name>D8SHX0_SELML</name>
<dbReference type="GO" id="GO:0048046">
    <property type="term" value="C:apoplast"/>
    <property type="evidence" value="ECO:0007669"/>
    <property type="project" value="UniProtKB-SubCell"/>
</dbReference>
<keyword evidence="6" id="KW-1185">Reference proteome</keyword>
<evidence type="ECO:0000256" key="3">
    <source>
        <dbReference type="ARBA" id="ARBA00022525"/>
    </source>
</evidence>
<dbReference type="HOGENOM" id="CLU_087111_0_0_1"/>
<dbReference type="Proteomes" id="UP000001514">
    <property type="component" value="Unassembled WGS sequence"/>
</dbReference>
<dbReference type="OMA" id="NPPCKEM"/>
<dbReference type="FunCoup" id="D8SHX0">
    <property type="interactions" value="956"/>
</dbReference>
<dbReference type="KEGG" id="smo:SELMODRAFT_117307"/>
<dbReference type="PANTHER" id="PTHR46442:SF4">
    <property type="entry name" value="DIRIGENT PROTEIN"/>
    <property type="match status" value="1"/>
</dbReference>
<gene>
    <name evidence="5" type="ORF">SELMODRAFT_117307</name>
</gene>
<dbReference type="eggNOG" id="ENOG502QW0S">
    <property type="taxonomic scope" value="Eukaryota"/>
</dbReference>